<keyword evidence="25" id="KW-0269">Exonuclease</keyword>
<dbReference type="GO" id="GO:0005829">
    <property type="term" value="C:cytosol"/>
    <property type="evidence" value="ECO:0007669"/>
    <property type="project" value="TreeGrafter"/>
</dbReference>
<dbReference type="InterPro" id="IPR003583">
    <property type="entry name" value="Hlx-hairpin-Hlx_DNA-bd_motif"/>
</dbReference>
<comment type="catalytic activity">
    <reaction evidence="18">
        <text>2'-deoxyribonucleotide-(2'-deoxyribose 5'-phosphate)-2'-deoxyribonucleotide-DNA = a 3'-end 2'-deoxyribonucleotide-(2,3-dehydro-2,3-deoxyribose 5'-phosphate)-DNA + a 5'-end 5'-phospho-2'-deoxyribonucleoside-DNA + H(+)</text>
        <dbReference type="Rhea" id="RHEA:66592"/>
        <dbReference type="Rhea" id="RHEA-COMP:13180"/>
        <dbReference type="Rhea" id="RHEA-COMP:16897"/>
        <dbReference type="Rhea" id="RHEA-COMP:17067"/>
        <dbReference type="ChEBI" id="CHEBI:15378"/>
        <dbReference type="ChEBI" id="CHEBI:136412"/>
        <dbReference type="ChEBI" id="CHEBI:157695"/>
        <dbReference type="ChEBI" id="CHEBI:167181"/>
        <dbReference type="EC" id="4.2.99.18"/>
    </reaction>
</comment>
<dbReference type="InterPro" id="IPR002008">
    <property type="entry name" value="DNA_pol_X_beta-like"/>
</dbReference>
<comment type="function">
    <text evidence="20">Repair polymerase that plays a key role in base-excision repair. During this process, the damaged base is excised by specific DNA glycosylases, the DNA backbone is nicked at the abasic site by an apurinic/apyrimidic (AP) endonuclease, and POLB removes 5'-deoxyribose-phosphate from the preincised AP site acting as a 5'-deoxyribose-phosphate lyase (5'-dRP lyase); through its DNA polymerase activity, it adds one nucleotide to the 3' end of the arising single-nucleotide gap. Conducts 'gap-filling' DNA synthesis in a stepwise distributive fashion rather than in a processive fashion as for other DNA polymerases. It is also able to cleave sugar-phosphate bonds 3' to an intact AP site, acting as an AP lyase.</text>
</comment>
<dbReference type="SUPFAM" id="SSF47802">
    <property type="entry name" value="DNA polymerase beta, N-terminal domain-like"/>
    <property type="match status" value="1"/>
</dbReference>
<comment type="catalytic activity">
    <reaction evidence="19">
        <text>a 5'-end 2'-deoxyribose-2'-deoxyribonucleotide-DNA = (2E,4S)-4-hydroxypenten-2-al-5-phosphate + a 5'-end 5'-phospho-2'-deoxyribonucleoside-DNA + H(+)</text>
        <dbReference type="Rhea" id="RHEA:76255"/>
        <dbReference type="Rhea" id="RHEA-COMP:13180"/>
        <dbReference type="Rhea" id="RHEA-COMP:18657"/>
        <dbReference type="ChEBI" id="CHEBI:15378"/>
        <dbReference type="ChEBI" id="CHEBI:136412"/>
        <dbReference type="ChEBI" id="CHEBI:195194"/>
        <dbReference type="ChEBI" id="CHEBI:195195"/>
    </reaction>
</comment>
<evidence type="ECO:0000256" key="20">
    <source>
        <dbReference type="ARBA" id="ARBA00045548"/>
    </source>
</evidence>
<keyword evidence="6" id="KW-0488">Methylation</keyword>
<feature type="domain" description="Helix-hairpin-helix DNA-binding motif class 1" evidence="22">
    <location>
        <begin position="105"/>
        <end position="124"/>
    </location>
</feature>
<keyword evidence="12" id="KW-0832">Ubl conjugation</keyword>
<dbReference type="GO" id="GO:0004527">
    <property type="term" value="F:exonuclease activity"/>
    <property type="evidence" value="ECO:0007669"/>
    <property type="project" value="UniProtKB-KW"/>
</dbReference>
<feature type="domain" description="DNA-directed DNA polymerase X" evidence="24">
    <location>
        <begin position="16"/>
        <end position="329"/>
    </location>
</feature>
<dbReference type="Gene3D" id="3.20.20.140">
    <property type="entry name" value="Metal-dependent hydrolases"/>
    <property type="match status" value="1"/>
</dbReference>
<feature type="domain" description="Helix-hairpin-helix DNA-binding motif class 1" evidence="22">
    <location>
        <begin position="140"/>
        <end position="159"/>
    </location>
</feature>
<dbReference type="InterPro" id="IPR027421">
    <property type="entry name" value="DNA_pol_lamdba_lyase_dom_sf"/>
</dbReference>
<dbReference type="Pfam" id="PF14520">
    <property type="entry name" value="HHH_5"/>
    <property type="match status" value="1"/>
</dbReference>
<dbReference type="EC" id="4.2.99.18" evidence="4"/>
<evidence type="ECO:0000256" key="17">
    <source>
        <dbReference type="ARBA" id="ARBA00035726"/>
    </source>
</evidence>
<keyword evidence="13" id="KW-0239">DNA-directed DNA polymerase</keyword>
<dbReference type="SUPFAM" id="SSF47781">
    <property type="entry name" value="RuvA domain 2-like"/>
    <property type="match status" value="1"/>
</dbReference>
<evidence type="ECO:0000256" key="10">
    <source>
        <dbReference type="ARBA" id="ARBA00022705"/>
    </source>
</evidence>
<proteinExistence type="predicted"/>
<evidence type="ECO:0000256" key="18">
    <source>
        <dbReference type="ARBA" id="ARBA00044632"/>
    </source>
</evidence>
<evidence type="ECO:0000256" key="12">
    <source>
        <dbReference type="ARBA" id="ARBA00022843"/>
    </source>
</evidence>
<evidence type="ECO:0000256" key="19">
    <source>
        <dbReference type="ARBA" id="ARBA00044678"/>
    </source>
</evidence>
<dbReference type="InterPro" id="IPR003141">
    <property type="entry name" value="Pol/His_phosphatase_N"/>
</dbReference>
<sequence>MQRQDHRRTGTGGTMVTNKDVAAIFREMADLLTLEGVAFKPQAYLRAARAITALDEDITAIAERGELEAIAGVGTAIAAKITTIIDEGHLPALDTLRNKQPSGLRDLMKIEGIGPKTARRLSTELGITSIEELETAVDQHRLRRMKGFGAQSEKQIKEGIEALKGRTNRFLLGYILPDAETIEAQLRGHPAVLRVCLAGSIRRRKETIGDVDILVAADDPDAVSAFFCSLPEVQRVLMQGPKRSSVVLAADLHVDLRVVQEEAFGAALQYFTGSKGHNIHLRQRAIERGWKLNEYGLFAREGETLIARTHEEEIYRALDLAFIPPELRENRGEVEAAAAGALPTLIGYDAVKGDLHVHTRWSDGAHTIREMAEAARERGCEYITICDHSAGLAVAHGMTDDRIREQGKEIADLNRDLNDITILHGIEANIDRDGNPDVRKEILRDLDFVVASIHSGFRQTKKEMTERMQTAIHNDHIDMIGHPTGRLIQKREPYALDMDAVFEAAAAANVLMEINAFPSRLDLSDVHCRRARTFGVMIGIGTDAHHTNHLGYLDFGVAVARRGWLEEADILNTRTLAGLRKWLET</sequence>
<dbReference type="GO" id="GO:0008270">
    <property type="term" value="F:zinc ion binding"/>
    <property type="evidence" value="ECO:0007669"/>
    <property type="project" value="TreeGrafter"/>
</dbReference>
<accession>A0A9X9T8T0</accession>
<keyword evidence="25" id="KW-0540">Nuclease</keyword>
<dbReference type="InterPro" id="IPR047967">
    <property type="entry name" value="PolX_PHP"/>
</dbReference>
<gene>
    <name evidence="25" type="primary">polX</name>
    <name evidence="25" type="ORF">OU421_02435</name>
</gene>
<name>A0A9X9T8T0_METOG</name>
<dbReference type="NCBIfam" id="NF006375">
    <property type="entry name" value="PRK08609.1"/>
    <property type="match status" value="1"/>
</dbReference>
<dbReference type="Gene3D" id="3.30.460.10">
    <property type="entry name" value="Beta Polymerase, domain 2"/>
    <property type="match status" value="1"/>
</dbReference>
<dbReference type="Gene3D" id="3.30.210.10">
    <property type="entry name" value="DNA polymerase, thumb domain"/>
    <property type="match status" value="1"/>
</dbReference>
<evidence type="ECO:0000256" key="9">
    <source>
        <dbReference type="ARBA" id="ARBA00022695"/>
    </source>
</evidence>
<dbReference type="InterPro" id="IPR010994">
    <property type="entry name" value="RuvA_2-like"/>
</dbReference>
<evidence type="ECO:0000256" key="3">
    <source>
        <dbReference type="ARBA" id="ARBA00012417"/>
    </source>
</evidence>
<dbReference type="GO" id="GO:0042578">
    <property type="term" value="F:phosphoric ester hydrolase activity"/>
    <property type="evidence" value="ECO:0007669"/>
    <property type="project" value="TreeGrafter"/>
</dbReference>
<keyword evidence="9" id="KW-0548">Nucleotidyltransferase</keyword>
<dbReference type="Gene3D" id="1.10.150.110">
    <property type="entry name" value="DNA polymerase beta, N-terminal domain-like"/>
    <property type="match status" value="1"/>
</dbReference>
<dbReference type="GO" id="GO:0006281">
    <property type="term" value="P:DNA repair"/>
    <property type="evidence" value="ECO:0007669"/>
    <property type="project" value="UniProtKB-KW"/>
</dbReference>
<dbReference type="InterPro" id="IPR004013">
    <property type="entry name" value="PHP_dom"/>
</dbReference>
<dbReference type="GO" id="GO:0003677">
    <property type="term" value="F:DNA binding"/>
    <property type="evidence" value="ECO:0007669"/>
    <property type="project" value="InterPro"/>
</dbReference>
<evidence type="ECO:0000256" key="14">
    <source>
        <dbReference type="ARBA" id="ARBA00023053"/>
    </source>
</evidence>
<protein>
    <recommendedName>
        <fullName evidence="5">DNA polymerase beta</fullName>
        <ecNumber evidence="3">2.7.7.7</ecNumber>
        <ecNumber evidence="4">4.2.99.18</ecNumber>
    </recommendedName>
    <alternativeName>
        <fullName evidence="16">5'-deoxyribose-phosphate lyase</fullName>
    </alternativeName>
    <alternativeName>
        <fullName evidence="17">AP lyase</fullName>
    </alternativeName>
</protein>
<comment type="cofactor">
    <cofactor evidence="1">
        <name>Mg(2+)</name>
        <dbReference type="ChEBI" id="CHEBI:18420"/>
    </cofactor>
</comment>
<keyword evidence="14" id="KW-0915">Sodium</keyword>
<dbReference type="KEGG" id="mou:OU421_02435"/>
<evidence type="ECO:0000313" key="25">
    <source>
        <dbReference type="EMBL" id="WAI01751.1"/>
    </source>
</evidence>
<evidence type="ECO:0000313" key="26">
    <source>
        <dbReference type="Proteomes" id="UP001163096"/>
    </source>
</evidence>
<comment type="catalytic activity">
    <reaction evidence="21">
        <text>DNA(n) + a 2'-deoxyribonucleoside 5'-triphosphate = DNA(n+1) + diphosphate</text>
        <dbReference type="Rhea" id="RHEA:22508"/>
        <dbReference type="Rhea" id="RHEA-COMP:17339"/>
        <dbReference type="Rhea" id="RHEA-COMP:17340"/>
        <dbReference type="ChEBI" id="CHEBI:33019"/>
        <dbReference type="ChEBI" id="CHEBI:61560"/>
        <dbReference type="ChEBI" id="CHEBI:173112"/>
        <dbReference type="EC" id="2.7.7.7"/>
    </reaction>
</comment>
<dbReference type="InterPro" id="IPR016195">
    <property type="entry name" value="Pol/histidinol_Pase-like"/>
</dbReference>
<comment type="subcellular location">
    <subcellularLocation>
        <location evidence="2">Cytoplasm</location>
    </subcellularLocation>
</comment>
<dbReference type="SMART" id="SM00483">
    <property type="entry name" value="POLXc"/>
    <property type="match status" value="1"/>
</dbReference>
<feature type="domain" description="Helix-hairpin-helix DNA-binding motif class 1" evidence="22">
    <location>
        <begin position="65"/>
        <end position="84"/>
    </location>
</feature>
<dbReference type="Pfam" id="PF14716">
    <property type="entry name" value="HHH_8"/>
    <property type="match status" value="1"/>
</dbReference>
<dbReference type="RefSeq" id="WP_268187017.1">
    <property type="nucleotide sequence ID" value="NZ_CP113361.1"/>
</dbReference>
<dbReference type="GO" id="GO:0140078">
    <property type="term" value="F:class I DNA-(apurinic or apyrimidinic site) endonuclease activity"/>
    <property type="evidence" value="ECO:0007669"/>
    <property type="project" value="UniProtKB-EC"/>
</dbReference>
<dbReference type="PRINTS" id="PR00870">
    <property type="entry name" value="DNAPOLXBETA"/>
</dbReference>
<dbReference type="Proteomes" id="UP001163096">
    <property type="component" value="Chromosome"/>
</dbReference>
<evidence type="ECO:0000256" key="7">
    <source>
        <dbReference type="ARBA" id="ARBA00022634"/>
    </source>
</evidence>
<dbReference type="SMART" id="SM00481">
    <property type="entry name" value="POLIIIAc"/>
    <property type="match status" value="1"/>
</dbReference>
<dbReference type="GO" id="GO:0003887">
    <property type="term" value="F:DNA-directed DNA polymerase activity"/>
    <property type="evidence" value="ECO:0007669"/>
    <property type="project" value="UniProtKB-KW"/>
</dbReference>
<dbReference type="InterPro" id="IPR043519">
    <property type="entry name" value="NT_sf"/>
</dbReference>
<evidence type="ECO:0000256" key="11">
    <source>
        <dbReference type="ARBA" id="ARBA00022763"/>
    </source>
</evidence>
<dbReference type="GeneID" id="76833923"/>
<reference evidence="25" key="1">
    <citation type="submission" date="2022-11" db="EMBL/GenBank/DDBJ databases">
        <title>Complete genome sequence of Methanogenium organophilum DSM 3596.</title>
        <authorList>
            <person name="Chen S.-C."/>
            <person name="Lai S.-J."/>
            <person name="You Y.-T."/>
        </authorList>
    </citation>
    <scope>NUCLEOTIDE SEQUENCE</scope>
    <source>
        <strain evidence="25">DSM 3596</strain>
    </source>
</reference>
<keyword evidence="25" id="KW-0378">Hydrolase</keyword>
<dbReference type="PANTHER" id="PTHR36928:SF1">
    <property type="entry name" value="PHOSPHATASE YCDX-RELATED"/>
    <property type="match status" value="1"/>
</dbReference>
<evidence type="ECO:0000259" key="24">
    <source>
        <dbReference type="SMART" id="SM00483"/>
    </source>
</evidence>
<keyword evidence="15" id="KW-0234">DNA repair</keyword>
<evidence type="ECO:0000256" key="13">
    <source>
        <dbReference type="ARBA" id="ARBA00022932"/>
    </source>
</evidence>
<feature type="domain" description="Polymerase/histidinol phosphatase N-terminal" evidence="23">
    <location>
        <begin position="353"/>
        <end position="432"/>
    </location>
</feature>
<evidence type="ECO:0000256" key="16">
    <source>
        <dbReference type="ARBA" id="ARBA00035717"/>
    </source>
</evidence>
<evidence type="ECO:0000259" key="23">
    <source>
        <dbReference type="SMART" id="SM00481"/>
    </source>
</evidence>
<dbReference type="InterPro" id="IPR037160">
    <property type="entry name" value="DNA_Pol_thumb_sf"/>
</dbReference>
<dbReference type="Pfam" id="PF02811">
    <property type="entry name" value="PHP"/>
    <property type="match status" value="1"/>
</dbReference>
<dbReference type="AlphaFoldDB" id="A0A9X9T8T0"/>
<dbReference type="SUPFAM" id="SSF89550">
    <property type="entry name" value="PHP domain-like"/>
    <property type="match status" value="1"/>
</dbReference>
<evidence type="ECO:0000256" key="5">
    <source>
        <dbReference type="ARBA" id="ARBA00020020"/>
    </source>
</evidence>
<evidence type="ECO:0000256" key="6">
    <source>
        <dbReference type="ARBA" id="ARBA00022481"/>
    </source>
</evidence>
<evidence type="ECO:0000259" key="22">
    <source>
        <dbReference type="SMART" id="SM00278"/>
    </source>
</evidence>
<dbReference type="InterPro" id="IPR022311">
    <property type="entry name" value="PolX-like"/>
</dbReference>
<evidence type="ECO:0000256" key="8">
    <source>
        <dbReference type="ARBA" id="ARBA00022679"/>
    </source>
</evidence>
<keyword evidence="26" id="KW-1185">Reference proteome</keyword>
<dbReference type="PANTHER" id="PTHR36928">
    <property type="entry name" value="PHOSPHATASE YCDX-RELATED"/>
    <property type="match status" value="1"/>
</dbReference>
<evidence type="ECO:0000256" key="21">
    <source>
        <dbReference type="ARBA" id="ARBA00049244"/>
    </source>
</evidence>
<evidence type="ECO:0000256" key="2">
    <source>
        <dbReference type="ARBA" id="ARBA00004496"/>
    </source>
</evidence>
<dbReference type="EMBL" id="CP113361">
    <property type="protein sequence ID" value="WAI01751.1"/>
    <property type="molecule type" value="Genomic_DNA"/>
</dbReference>
<dbReference type="Pfam" id="PF14791">
    <property type="entry name" value="DNA_pol_B_thumb"/>
    <property type="match status" value="1"/>
</dbReference>
<evidence type="ECO:0000256" key="1">
    <source>
        <dbReference type="ARBA" id="ARBA00001946"/>
    </source>
</evidence>
<keyword evidence="7" id="KW-0237">DNA synthesis</keyword>
<dbReference type="SMART" id="SM00278">
    <property type="entry name" value="HhH1"/>
    <property type="match status" value="3"/>
</dbReference>
<evidence type="ECO:0000256" key="4">
    <source>
        <dbReference type="ARBA" id="ARBA00012720"/>
    </source>
</evidence>
<dbReference type="InterPro" id="IPR050243">
    <property type="entry name" value="PHP_phosphatase"/>
</dbReference>
<dbReference type="EC" id="2.7.7.7" evidence="3"/>
<dbReference type="CDD" id="cd00141">
    <property type="entry name" value="NT_POLXc"/>
    <property type="match status" value="1"/>
</dbReference>
<dbReference type="InterPro" id="IPR002054">
    <property type="entry name" value="DNA-dir_DNA_pol_X"/>
</dbReference>
<dbReference type="Gene3D" id="1.10.150.20">
    <property type="entry name" value="5' to 3' exonuclease, C-terminal subdomain"/>
    <property type="match status" value="1"/>
</dbReference>
<keyword evidence="11" id="KW-0227">DNA damage</keyword>
<dbReference type="SUPFAM" id="SSF81301">
    <property type="entry name" value="Nucleotidyltransferase"/>
    <property type="match status" value="1"/>
</dbReference>
<keyword evidence="8" id="KW-0808">Transferase</keyword>
<keyword evidence="10" id="KW-0235">DNA replication</keyword>
<dbReference type="PIRSF" id="PIRSF005047">
    <property type="entry name" value="UCP005047_YshC"/>
    <property type="match status" value="1"/>
</dbReference>
<dbReference type="InterPro" id="IPR029398">
    <property type="entry name" value="PolB_thumb"/>
</dbReference>
<evidence type="ECO:0000256" key="15">
    <source>
        <dbReference type="ARBA" id="ARBA00023204"/>
    </source>
</evidence>
<dbReference type="InterPro" id="IPR010996">
    <property type="entry name" value="HHH_MUS81"/>
</dbReference>
<organism evidence="25 26">
    <name type="scientific">Methanogenium organophilum</name>
    <dbReference type="NCBI Taxonomy" id="2199"/>
    <lineage>
        <taxon>Archaea</taxon>
        <taxon>Methanobacteriati</taxon>
        <taxon>Methanobacteriota</taxon>
        <taxon>Stenosarchaea group</taxon>
        <taxon>Methanomicrobia</taxon>
        <taxon>Methanomicrobiales</taxon>
        <taxon>Methanomicrobiaceae</taxon>
        <taxon>Methanogenium</taxon>
    </lineage>
</organism>
<dbReference type="CDD" id="cd07436">
    <property type="entry name" value="PHP_PolX"/>
    <property type="match status" value="1"/>
</dbReference>